<dbReference type="GO" id="GO:0032259">
    <property type="term" value="P:methylation"/>
    <property type="evidence" value="ECO:0007669"/>
    <property type="project" value="UniProtKB-KW"/>
</dbReference>
<keyword evidence="1" id="KW-0862">Zinc</keyword>
<proteinExistence type="predicted"/>
<feature type="binding site" evidence="2">
    <location>
        <position position="71"/>
    </location>
    <ligand>
        <name>S-adenosyl-L-methionine</name>
        <dbReference type="ChEBI" id="CHEBI:59789"/>
    </ligand>
</feature>
<feature type="binding site" evidence="1">
    <location>
        <position position="14"/>
    </location>
    <ligand>
        <name>Zn(2+)</name>
        <dbReference type="ChEBI" id="CHEBI:29105"/>
    </ligand>
</feature>
<feature type="domain" description="Methyltransferase type 11" evidence="3">
    <location>
        <begin position="91"/>
        <end position="177"/>
    </location>
</feature>
<dbReference type="InterPro" id="IPR029063">
    <property type="entry name" value="SAM-dependent_MTases_sf"/>
</dbReference>
<comment type="caution">
    <text evidence="5">The sequence shown here is derived from an EMBL/GenBank/DDBJ whole genome shotgun (WGS) entry which is preliminary data.</text>
</comment>
<keyword evidence="1" id="KW-0479">Metal-binding</keyword>
<feature type="binding site" evidence="1">
    <location>
        <position position="27"/>
    </location>
    <ligand>
        <name>Zn(2+)</name>
        <dbReference type="ChEBI" id="CHEBI:29105"/>
    </ligand>
</feature>
<dbReference type="PIRSF" id="PIRSF018249">
    <property type="entry name" value="MyrA_prd"/>
    <property type="match status" value="1"/>
</dbReference>
<dbReference type="Gene3D" id="3.40.50.150">
    <property type="entry name" value="Vaccinia Virus protein VP39"/>
    <property type="match status" value="1"/>
</dbReference>
<dbReference type="RefSeq" id="WP_130450629.1">
    <property type="nucleotide sequence ID" value="NZ_SHKR01000019.1"/>
</dbReference>
<accession>A0A4Q7VXZ8</accession>
<dbReference type="InterPro" id="IPR013216">
    <property type="entry name" value="Methyltransf_11"/>
</dbReference>
<dbReference type="OrthoDB" id="108476at2"/>
<dbReference type="EMBL" id="SHKR01000019">
    <property type="protein sequence ID" value="RZU01458.1"/>
    <property type="molecule type" value="Genomic_DNA"/>
</dbReference>
<evidence type="ECO:0000256" key="1">
    <source>
        <dbReference type="PIRSR" id="PIRSR018249-1"/>
    </source>
</evidence>
<dbReference type="CDD" id="cd02440">
    <property type="entry name" value="AdoMet_MTases"/>
    <property type="match status" value="1"/>
</dbReference>
<dbReference type="InterPro" id="IPR048647">
    <property type="entry name" value="RlmA_N"/>
</dbReference>
<organism evidence="5 6">
    <name type="scientific">Kribbella rubisoli</name>
    <dbReference type="NCBI Taxonomy" id="3075929"/>
    <lineage>
        <taxon>Bacteria</taxon>
        <taxon>Bacillati</taxon>
        <taxon>Actinomycetota</taxon>
        <taxon>Actinomycetes</taxon>
        <taxon>Propionibacteriales</taxon>
        <taxon>Kribbellaceae</taxon>
        <taxon>Kribbella</taxon>
    </lineage>
</organism>
<feature type="binding site" evidence="2">
    <location>
        <begin position="97"/>
        <end position="98"/>
    </location>
    <ligand>
        <name>S-adenosyl-L-methionine</name>
        <dbReference type="ChEBI" id="CHEBI:59789"/>
    </ligand>
</feature>
<keyword evidence="5" id="KW-0808">Transferase</keyword>
<dbReference type="AlphaFoldDB" id="A0A4Q7VXZ8"/>
<protein>
    <submittedName>
        <fullName evidence="5">23S rRNA m(1)G-748 methyltransferase</fullName>
    </submittedName>
</protein>
<feature type="binding site" evidence="2">
    <location>
        <position position="185"/>
    </location>
    <ligand>
        <name>S-adenosyl-L-methionine</name>
        <dbReference type="ChEBI" id="CHEBI:59789"/>
    </ligand>
</feature>
<keyword evidence="5" id="KW-0489">Methyltransferase</keyword>
<reference evidence="5 6" key="1">
    <citation type="journal article" date="2015" name="Stand. Genomic Sci.">
        <title>Genomic Encyclopedia of Bacterial and Archaeal Type Strains, Phase III: the genomes of soil and plant-associated and newly described type strains.</title>
        <authorList>
            <person name="Whitman W.B."/>
            <person name="Woyke T."/>
            <person name="Klenk H.P."/>
            <person name="Zhou Y."/>
            <person name="Lilburn T.G."/>
            <person name="Beck B.J."/>
            <person name="De Vos P."/>
            <person name="Vandamme P."/>
            <person name="Eisen J.A."/>
            <person name="Garrity G."/>
            <person name="Hugenholtz P."/>
            <person name="Kyrpides N.C."/>
        </authorList>
    </citation>
    <scope>NUCLEOTIDE SEQUENCE [LARGE SCALE GENOMIC DNA]</scope>
    <source>
        <strain evidence="5 6">VKM Ac-2540</strain>
    </source>
</reference>
<name>A0A4Q7VXZ8_9ACTN</name>
<keyword evidence="6" id="KW-1185">Reference proteome</keyword>
<dbReference type="SUPFAM" id="SSF53335">
    <property type="entry name" value="S-adenosyl-L-methionine-dependent methyltransferases"/>
    <property type="match status" value="1"/>
</dbReference>
<dbReference type="Pfam" id="PF21302">
    <property type="entry name" value="Zn_ribbon_RlmA"/>
    <property type="match status" value="1"/>
</dbReference>
<dbReference type="InterPro" id="IPR016718">
    <property type="entry name" value="rRNA_m1G-MeTrfase_A_prd"/>
</dbReference>
<dbReference type="GO" id="GO:0008757">
    <property type="term" value="F:S-adenosylmethionine-dependent methyltransferase activity"/>
    <property type="evidence" value="ECO:0007669"/>
    <property type="project" value="InterPro"/>
</dbReference>
<dbReference type="Proteomes" id="UP000292027">
    <property type="component" value="Unassembled WGS sequence"/>
</dbReference>
<dbReference type="Pfam" id="PF08241">
    <property type="entry name" value="Methyltransf_11"/>
    <property type="match status" value="1"/>
</dbReference>
<feature type="domain" description="23S rRNA (guanine(745)-N(1))-methyltransferase N-terminal" evidence="4">
    <location>
        <begin position="10"/>
        <end position="46"/>
    </location>
</feature>
<keyword evidence="2" id="KW-0949">S-adenosyl-L-methionine</keyword>
<dbReference type="GO" id="GO:0046872">
    <property type="term" value="F:metal ion binding"/>
    <property type="evidence" value="ECO:0007669"/>
    <property type="project" value="UniProtKB-KW"/>
</dbReference>
<feature type="binding site" evidence="1">
    <location>
        <position position="11"/>
    </location>
    <ligand>
        <name>Zn(2+)</name>
        <dbReference type="ChEBI" id="CHEBI:29105"/>
    </ligand>
</feature>
<sequence length="276" mass="29911">MRADLVTALRCPVCADGLLLADRTARCPRGHSYDLAKQGYLNLLPAASNGIEGDSAAMVGARTVFLGTGHYAAIRDALILASELGEEDLVVEVGAGTGYYLAGVLGLGPRRRGIALDVSKFAARRAAKVDPRIASVVCDAWHELPLVDGSARLMLNVFAPRNAAEMARVLAPDGRLLVVTPNQQHLSELVHVLGMVSVDQDKERRLQESLAGKFDRVSSEVVEETMRLDKTAVEQLVLMTPSARHVNYRELLQQIAVLREPAIATLSVTLSTWRPR</sequence>
<evidence type="ECO:0000256" key="2">
    <source>
        <dbReference type="PIRSR" id="PIRSR018249-2"/>
    </source>
</evidence>
<evidence type="ECO:0000259" key="3">
    <source>
        <dbReference type="Pfam" id="PF08241"/>
    </source>
</evidence>
<evidence type="ECO:0000313" key="6">
    <source>
        <dbReference type="Proteomes" id="UP000292027"/>
    </source>
</evidence>
<evidence type="ECO:0000313" key="5">
    <source>
        <dbReference type="EMBL" id="RZU01458.1"/>
    </source>
</evidence>
<evidence type="ECO:0000259" key="4">
    <source>
        <dbReference type="Pfam" id="PF21302"/>
    </source>
</evidence>
<gene>
    <name evidence="5" type="ORF">EV645_8289</name>
</gene>
<feature type="binding site" evidence="1">
    <location>
        <position position="31"/>
    </location>
    <ligand>
        <name>Zn(2+)</name>
        <dbReference type="ChEBI" id="CHEBI:29105"/>
    </ligand>
</feature>